<evidence type="ECO:0000256" key="6">
    <source>
        <dbReference type="ARBA" id="ARBA00022989"/>
    </source>
</evidence>
<dbReference type="EMBL" id="CP011043">
    <property type="protein sequence ID" value="AJW80336.1"/>
    <property type="molecule type" value="Genomic_DNA"/>
</dbReference>
<feature type="transmembrane region" description="Helical" evidence="8">
    <location>
        <begin position="263"/>
        <end position="282"/>
    </location>
</feature>
<dbReference type="PROSITE" id="PS00216">
    <property type="entry name" value="SUGAR_TRANSPORT_1"/>
    <property type="match status" value="1"/>
</dbReference>
<dbReference type="OrthoDB" id="9814303at2"/>
<dbReference type="Gene3D" id="1.20.1720.10">
    <property type="entry name" value="Multidrug resistance protein D"/>
    <property type="match status" value="1"/>
</dbReference>
<accession>A0A0D5CL08</accession>
<feature type="domain" description="Major facilitator superfamily (MFS) profile" evidence="9">
    <location>
        <begin position="24"/>
        <end position="407"/>
    </location>
</feature>
<dbReference type="Proteomes" id="UP000032604">
    <property type="component" value="Chromosome"/>
</dbReference>
<evidence type="ECO:0000256" key="7">
    <source>
        <dbReference type="ARBA" id="ARBA00023136"/>
    </source>
</evidence>
<name>A0A0D5CL08_9MICO</name>
<reference evidence="10 11" key="1">
    <citation type="journal article" date="2015" name="Genome Announc.">
        <title>Complete Genome Sequence of Clavibacter michiganensis subsp. insidiosus R1-1 Using PacBio Single-Molecule Real-Time Technology.</title>
        <authorList>
            <person name="Lu Y."/>
            <person name="Samac D.A."/>
            <person name="Glazebrook J."/>
            <person name="Ishimaru C.A."/>
        </authorList>
    </citation>
    <scope>NUCLEOTIDE SEQUENCE [LARGE SCALE GENOMIC DNA]</scope>
    <source>
        <strain evidence="10 11">R1-1</strain>
    </source>
</reference>
<feature type="transmembrane region" description="Helical" evidence="8">
    <location>
        <begin position="58"/>
        <end position="78"/>
    </location>
</feature>
<evidence type="ECO:0000256" key="3">
    <source>
        <dbReference type="ARBA" id="ARBA00022448"/>
    </source>
</evidence>
<dbReference type="InterPro" id="IPR011701">
    <property type="entry name" value="MFS"/>
</dbReference>
<dbReference type="GO" id="GO:0042910">
    <property type="term" value="F:xenobiotic transmembrane transporter activity"/>
    <property type="evidence" value="ECO:0007669"/>
    <property type="project" value="InterPro"/>
</dbReference>
<dbReference type="InterPro" id="IPR005829">
    <property type="entry name" value="Sugar_transporter_CS"/>
</dbReference>
<dbReference type="GO" id="GO:0005886">
    <property type="term" value="C:plasma membrane"/>
    <property type="evidence" value="ECO:0007669"/>
    <property type="project" value="UniProtKB-SubCell"/>
</dbReference>
<evidence type="ECO:0000259" key="9">
    <source>
        <dbReference type="PROSITE" id="PS50850"/>
    </source>
</evidence>
<dbReference type="InterPro" id="IPR036259">
    <property type="entry name" value="MFS_trans_sf"/>
</dbReference>
<keyword evidence="7 8" id="KW-0472">Membrane</keyword>
<dbReference type="KEGG" id="cmh:VO01_01015"/>
<feature type="transmembrane region" description="Helical" evidence="8">
    <location>
        <begin position="115"/>
        <end position="136"/>
    </location>
</feature>
<dbReference type="NCBIfam" id="TIGR00710">
    <property type="entry name" value="efflux_Bcr_CflA"/>
    <property type="match status" value="1"/>
</dbReference>
<organism evidence="10 11">
    <name type="scientific">Clavibacter michiganensis subsp. insidiosus</name>
    <dbReference type="NCBI Taxonomy" id="33014"/>
    <lineage>
        <taxon>Bacteria</taxon>
        <taxon>Bacillati</taxon>
        <taxon>Actinomycetota</taxon>
        <taxon>Actinomycetes</taxon>
        <taxon>Micrococcales</taxon>
        <taxon>Microbacteriaceae</taxon>
        <taxon>Clavibacter</taxon>
    </lineage>
</organism>
<evidence type="ECO:0000313" key="10">
    <source>
        <dbReference type="EMBL" id="AJW80336.1"/>
    </source>
</evidence>
<feature type="transmembrane region" description="Helical" evidence="8">
    <location>
        <begin position="321"/>
        <end position="343"/>
    </location>
</feature>
<feature type="transmembrane region" description="Helical" evidence="8">
    <location>
        <begin position="228"/>
        <end position="251"/>
    </location>
</feature>
<evidence type="ECO:0000313" key="11">
    <source>
        <dbReference type="Proteomes" id="UP000032604"/>
    </source>
</evidence>
<dbReference type="GO" id="GO:1990961">
    <property type="term" value="P:xenobiotic detoxification by transmembrane export across the plasma membrane"/>
    <property type="evidence" value="ECO:0007669"/>
    <property type="project" value="InterPro"/>
</dbReference>
<evidence type="ECO:0000256" key="2">
    <source>
        <dbReference type="ARBA" id="ARBA00006236"/>
    </source>
</evidence>
<keyword evidence="6 8" id="KW-1133">Transmembrane helix</keyword>
<feature type="transmembrane region" description="Helical" evidence="8">
    <location>
        <begin position="383"/>
        <end position="402"/>
    </location>
</feature>
<keyword evidence="4" id="KW-1003">Cell membrane</keyword>
<feature type="transmembrane region" description="Helical" evidence="8">
    <location>
        <begin position="90"/>
        <end position="109"/>
    </location>
</feature>
<evidence type="ECO:0000256" key="1">
    <source>
        <dbReference type="ARBA" id="ARBA00004651"/>
    </source>
</evidence>
<dbReference type="Pfam" id="PF07690">
    <property type="entry name" value="MFS_1"/>
    <property type="match status" value="1"/>
</dbReference>
<feature type="transmembrane region" description="Helical" evidence="8">
    <location>
        <begin position="25"/>
        <end position="46"/>
    </location>
</feature>
<dbReference type="PROSITE" id="PS50850">
    <property type="entry name" value="MFS"/>
    <property type="match status" value="1"/>
</dbReference>
<sequence length="417" mass="42485">MSDDARDPAPDPDPRTSWTARRGPLLTVALIVGISPFATDLYIPGLPAIATDLDASTASVQLTLTAFLVAFAVGQLVVGPISDGVGRRRILLAGTALFTLASVVCAISPDVTTLILARVVQGLGGAAAAVSARAMVGDASTGALRSRLFATLAVVNSVGPVVAPLVGGLVLTFSSWRAAFVVLAALGLALTLAAARLLPETIVRTGAGGTSPRAVLGRMAELLRIPRFRWYLVTGCAATIGFFSYIATSSFVFQEQYGFGEGLYTLVFASNASCMIASTLVFRRLIGRFAEDRLFTIGLVTCAIGSTLVLVGAVAGIGPALVWPALALVTAGWGWVIPGSITLTQALGHRHPGTASALVGGLQFGLGGLATPLAGALGGTATAMGALMTGFIAVGLAAQLWASRARSGGSRPRRADA</sequence>
<feature type="transmembrane region" description="Helical" evidence="8">
    <location>
        <begin position="294"/>
        <end position="315"/>
    </location>
</feature>
<protein>
    <submittedName>
        <fullName evidence="10">Multidrug MFS transporter</fullName>
    </submittedName>
</protein>
<feature type="transmembrane region" description="Helical" evidence="8">
    <location>
        <begin position="148"/>
        <end position="170"/>
    </location>
</feature>
<feature type="transmembrane region" description="Helical" evidence="8">
    <location>
        <begin position="355"/>
        <end position="377"/>
    </location>
</feature>
<gene>
    <name evidence="10" type="ORF">VO01_01015</name>
</gene>
<comment type="subcellular location">
    <subcellularLocation>
        <location evidence="1">Cell membrane</location>
        <topology evidence="1">Multi-pass membrane protein</topology>
    </subcellularLocation>
</comment>
<evidence type="ECO:0000256" key="8">
    <source>
        <dbReference type="SAM" id="Phobius"/>
    </source>
</evidence>
<dbReference type="PANTHER" id="PTHR42718">
    <property type="entry name" value="MAJOR FACILITATOR SUPERFAMILY MULTIDRUG TRANSPORTER MFSC"/>
    <property type="match status" value="1"/>
</dbReference>
<keyword evidence="3" id="KW-0813">Transport</keyword>
<dbReference type="HOGENOM" id="CLU_001265_47_1_11"/>
<dbReference type="InterPro" id="IPR004812">
    <property type="entry name" value="Efflux_drug-R_Bcr/CmlA"/>
</dbReference>
<dbReference type="PANTHER" id="PTHR42718:SF9">
    <property type="entry name" value="MAJOR FACILITATOR SUPERFAMILY MULTIDRUG TRANSPORTER MFSC"/>
    <property type="match status" value="1"/>
</dbReference>
<proteinExistence type="inferred from homology"/>
<dbReference type="InterPro" id="IPR020846">
    <property type="entry name" value="MFS_dom"/>
</dbReference>
<feature type="transmembrane region" description="Helical" evidence="8">
    <location>
        <begin position="176"/>
        <end position="195"/>
    </location>
</feature>
<evidence type="ECO:0000256" key="4">
    <source>
        <dbReference type="ARBA" id="ARBA00022475"/>
    </source>
</evidence>
<evidence type="ECO:0000256" key="5">
    <source>
        <dbReference type="ARBA" id="ARBA00022692"/>
    </source>
</evidence>
<dbReference type="SUPFAM" id="SSF103473">
    <property type="entry name" value="MFS general substrate transporter"/>
    <property type="match status" value="1"/>
</dbReference>
<comment type="similarity">
    <text evidence="2">Belongs to the major facilitator superfamily. Bcr/CmlA family.</text>
</comment>
<keyword evidence="5 8" id="KW-0812">Transmembrane</keyword>
<dbReference type="AlphaFoldDB" id="A0A0D5CL08"/>
<dbReference type="CDD" id="cd17320">
    <property type="entry name" value="MFS_MdfA_MDR_like"/>
    <property type="match status" value="1"/>
</dbReference>
<dbReference type="PATRIC" id="fig|33014.5.peg.222"/>